<reference evidence="3 4" key="1">
    <citation type="submission" date="2024-10" db="EMBL/GenBank/DDBJ databases">
        <title>Updated reference genomes for cyclostephanoid diatoms.</title>
        <authorList>
            <person name="Roberts W.R."/>
            <person name="Alverson A.J."/>
        </authorList>
    </citation>
    <scope>NUCLEOTIDE SEQUENCE [LARGE SCALE GENOMIC DNA]</scope>
    <source>
        <strain evidence="3 4">AJA232-27</strain>
    </source>
</reference>
<feature type="domain" description="VDE lipocalin" evidence="2">
    <location>
        <begin position="180"/>
        <end position="500"/>
    </location>
</feature>
<proteinExistence type="predicted"/>
<evidence type="ECO:0000259" key="2">
    <source>
        <dbReference type="Pfam" id="PF07137"/>
    </source>
</evidence>
<dbReference type="Proteomes" id="UP001530293">
    <property type="component" value="Unassembled WGS sequence"/>
</dbReference>
<name>A0ABD3M8I0_9STRA</name>
<dbReference type="InterPro" id="IPR010788">
    <property type="entry name" value="VDE_dom"/>
</dbReference>
<keyword evidence="4" id="KW-1185">Reference proteome</keyword>
<dbReference type="PANTHER" id="PTHR33970:SF1">
    <property type="entry name" value="VIOLAXANTHIN DE-EPOXIDASE, CHLOROPLASTIC"/>
    <property type="match status" value="1"/>
</dbReference>
<dbReference type="SUPFAM" id="SSF50814">
    <property type="entry name" value="Lipocalins"/>
    <property type="match status" value="1"/>
</dbReference>
<sequence length="623" mass="67932">MASVVAEEIMSASSKRSGKRSRSMMTMSSSASASSPSSSAILMLATLLSIMSSNSGNGVVHAASFASSTSSYTAAFATAPTGDRMSLLHMPRHAPIRLSAKNRHDLGNNNINNKANMIDKSTLEKNVATLCTTLGFSAFFLINPLIPHLPYSSFLSSAHAEDELYAKYGGKGLDTSLVDKDCLLNHCSLQAKACLQDDPDCRKGLTCTAKCLGDNSCITGCFAKYGNSNLDNLLKCTIEDHECIKVAILEGGADKYGEEPASPAPTVQKFDLNSMEGTWYKVAGYNPNYDCYACQRNTFSSPQHEENGSGGFGSAGGLLGAIAGKNADRLQVDVEFSMPRLLDDGSPPPPSGVRETFVASANAADINTGAGVGLQSVGYNQYSTHETMVFDTVNNGDSIVENIMKLGKKGEEKLYSRTAHSEGEMFGLKFWENWYIIGQNDPYQDEFKFIYYNGKTRQNTYDGAFVYSRTRTLSPSSMEKVYQIAKEAGMNPDQFCKIQNNCFENDASSSDGSTSGLFSTPAYVEREGLGSPTNPFRGILASTRVSEMLGVESVAAESIIPQTIANDYLKQQQLSQQPSSLSSSSRPWWKEVGDYLEDPRRHFRLMDSLRTDMDWPEYIKQRN</sequence>
<feature type="compositionally biased region" description="Low complexity" evidence="1">
    <location>
        <begin position="23"/>
        <end position="35"/>
    </location>
</feature>
<organism evidence="3 4">
    <name type="scientific">Discostella pseudostelligera</name>
    <dbReference type="NCBI Taxonomy" id="259834"/>
    <lineage>
        <taxon>Eukaryota</taxon>
        <taxon>Sar</taxon>
        <taxon>Stramenopiles</taxon>
        <taxon>Ochrophyta</taxon>
        <taxon>Bacillariophyta</taxon>
        <taxon>Coscinodiscophyceae</taxon>
        <taxon>Thalassiosirophycidae</taxon>
        <taxon>Stephanodiscales</taxon>
        <taxon>Stephanodiscaceae</taxon>
        <taxon>Discostella</taxon>
    </lineage>
</organism>
<dbReference type="InterPro" id="IPR044682">
    <property type="entry name" value="VDE"/>
</dbReference>
<evidence type="ECO:0000313" key="3">
    <source>
        <dbReference type="EMBL" id="KAL3759203.1"/>
    </source>
</evidence>
<evidence type="ECO:0000313" key="4">
    <source>
        <dbReference type="Proteomes" id="UP001530293"/>
    </source>
</evidence>
<dbReference type="AlphaFoldDB" id="A0ABD3M8I0"/>
<protein>
    <recommendedName>
        <fullName evidence="2">VDE lipocalin domain-containing protein</fullName>
    </recommendedName>
</protein>
<dbReference type="InterPro" id="IPR012674">
    <property type="entry name" value="Calycin"/>
</dbReference>
<dbReference type="Pfam" id="PF07137">
    <property type="entry name" value="VDE"/>
    <property type="match status" value="1"/>
</dbReference>
<comment type="caution">
    <text evidence="3">The sequence shown here is derived from an EMBL/GenBank/DDBJ whole genome shotgun (WGS) entry which is preliminary data.</text>
</comment>
<dbReference type="Gene3D" id="2.40.128.20">
    <property type="match status" value="1"/>
</dbReference>
<feature type="region of interest" description="Disordered" evidence="1">
    <location>
        <begin position="1"/>
        <end position="35"/>
    </location>
</feature>
<evidence type="ECO:0000256" key="1">
    <source>
        <dbReference type="SAM" id="MobiDB-lite"/>
    </source>
</evidence>
<dbReference type="PANTHER" id="PTHR33970">
    <property type="entry name" value="VIOLAXANTHIN DE-EPOXIDASE, CHLOROPLASTIC-RELATED"/>
    <property type="match status" value="1"/>
</dbReference>
<accession>A0ABD3M8I0</accession>
<gene>
    <name evidence="3" type="ORF">ACHAWU_008905</name>
</gene>
<dbReference type="EMBL" id="JALLBG020000209">
    <property type="protein sequence ID" value="KAL3759203.1"/>
    <property type="molecule type" value="Genomic_DNA"/>
</dbReference>